<evidence type="ECO:0000313" key="3">
    <source>
        <dbReference type="EMBL" id="OYQ44263.1"/>
    </source>
</evidence>
<dbReference type="InterPro" id="IPR001173">
    <property type="entry name" value="Glyco_trans_2-like"/>
</dbReference>
<dbReference type="PANTHER" id="PTHR43630:SF2">
    <property type="entry name" value="GLYCOSYLTRANSFERASE"/>
    <property type="match status" value="1"/>
</dbReference>
<dbReference type="Gene3D" id="3.90.550.10">
    <property type="entry name" value="Spore Coat Polysaccharide Biosynthesis Protein SpsA, Chain A"/>
    <property type="match status" value="1"/>
</dbReference>
<dbReference type="RefSeq" id="WP_094486263.1">
    <property type="nucleotide sequence ID" value="NZ_NOXX01000194.1"/>
</dbReference>
<dbReference type="InterPro" id="IPR029044">
    <property type="entry name" value="Nucleotide-diphossugar_trans"/>
</dbReference>
<comment type="similarity">
    <text evidence="1">Belongs to the glycosyltransferase 2 family. WaaE/KdtX subfamily.</text>
</comment>
<name>A0A255ZRX9_9FLAO</name>
<comment type="caution">
    <text evidence="3">The sequence shown here is derived from an EMBL/GenBank/DDBJ whole genome shotgun (WGS) entry which is preliminary data.</text>
</comment>
<dbReference type="EMBL" id="NOXX01000194">
    <property type="protein sequence ID" value="OYQ44263.1"/>
    <property type="molecule type" value="Genomic_DNA"/>
</dbReference>
<gene>
    <name evidence="3" type="ORF">CHX27_08120</name>
</gene>
<proteinExistence type="inferred from homology"/>
<sequence length="269" mass="30602">MLSILIRNKNEAGYLENTLSSIRKQELNFDCEIIFIDDHSTDNSVEIAEKYGCKVFLLDRDFSYGYALNFGISKCSFELILFLSSHITLLTTRFLEDLVQQFSDRNIAAVRCTPILNVRQVMQSAKEPLLLTKENYSHSIDWENLIVANCSAVRKTVATAILFNEEISANEEKQWCLKVLDQGFVVKSNVPCYFLYTKKKHSNSFITDATAKFQIDGIATVSKSNFFLSVIKGVPWALKIAAKTYWSNIVTKYSLIKIPLSNKKGVFTK</sequence>
<accession>A0A255ZRX9</accession>
<evidence type="ECO:0000259" key="2">
    <source>
        <dbReference type="Pfam" id="PF00535"/>
    </source>
</evidence>
<dbReference type="Proteomes" id="UP000216035">
    <property type="component" value="Unassembled WGS sequence"/>
</dbReference>
<feature type="domain" description="Glycosyltransferase 2-like" evidence="2">
    <location>
        <begin position="3"/>
        <end position="148"/>
    </location>
</feature>
<keyword evidence="4" id="KW-1185">Reference proteome</keyword>
<dbReference type="PANTHER" id="PTHR43630">
    <property type="entry name" value="POLY-BETA-1,6-N-ACETYL-D-GLUCOSAMINE SYNTHASE"/>
    <property type="match status" value="1"/>
</dbReference>
<dbReference type="SUPFAM" id="SSF53448">
    <property type="entry name" value="Nucleotide-diphospho-sugar transferases"/>
    <property type="match status" value="1"/>
</dbReference>
<dbReference type="Pfam" id="PF00535">
    <property type="entry name" value="Glycos_transf_2"/>
    <property type="match status" value="1"/>
</dbReference>
<organism evidence="3 4">
    <name type="scientific">Flavobacterium aurantiibacter</name>
    <dbReference type="NCBI Taxonomy" id="2023067"/>
    <lineage>
        <taxon>Bacteria</taxon>
        <taxon>Pseudomonadati</taxon>
        <taxon>Bacteroidota</taxon>
        <taxon>Flavobacteriia</taxon>
        <taxon>Flavobacteriales</taxon>
        <taxon>Flavobacteriaceae</taxon>
        <taxon>Flavobacterium</taxon>
    </lineage>
</organism>
<evidence type="ECO:0000313" key="4">
    <source>
        <dbReference type="Proteomes" id="UP000216035"/>
    </source>
</evidence>
<dbReference type="CDD" id="cd00761">
    <property type="entry name" value="Glyco_tranf_GTA_type"/>
    <property type="match status" value="1"/>
</dbReference>
<reference evidence="3 4" key="1">
    <citation type="submission" date="2017-07" db="EMBL/GenBank/DDBJ databases">
        <title>Flavobacterium cyanobacteriorum sp. nov., isolated from cyanobacterial aggregates in a eutrophic lake.</title>
        <authorList>
            <person name="Cai H."/>
        </authorList>
    </citation>
    <scope>NUCLEOTIDE SEQUENCE [LARGE SCALE GENOMIC DNA]</scope>
    <source>
        <strain evidence="3 4">TH167</strain>
    </source>
</reference>
<protein>
    <recommendedName>
        <fullName evidence="2">Glycosyltransferase 2-like domain-containing protein</fullName>
    </recommendedName>
</protein>
<dbReference type="AlphaFoldDB" id="A0A255ZRX9"/>
<evidence type="ECO:0000256" key="1">
    <source>
        <dbReference type="ARBA" id="ARBA00038494"/>
    </source>
</evidence>
<dbReference type="OrthoDB" id="9771846at2"/>